<dbReference type="EMBL" id="QQST01000001">
    <property type="protein sequence ID" value="RDI72588.1"/>
    <property type="molecule type" value="Genomic_DNA"/>
</dbReference>
<dbReference type="Proteomes" id="UP000199289">
    <property type="component" value="Unassembled WGS sequence"/>
</dbReference>
<evidence type="ECO:0000256" key="2">
    <source>
        <dbReference type="ARBA" id="ARBA00004237"/>
    </source>
</evidence>
<sequence>MTSKTDKFRAVFLAALMVLSVFAGTVALSGSAAAVDSTGSATVSPSTVEEGSTQTHTFEVTFDNYSTDNSTDTFSASAPANLNVSSVDNVNASAGGTDLNVTSNSDGTWTIEDDGSVNASNATITVSGEVTATAESVSSDVTDSFDFNFTDSAAADGSASANVTVQNAGSGSQAGSPDLLSATHYDTDASSGVQDTVVEVSFNEEIQNASEMTLYVEDEAVGLSDSAFTQTTDGRVLIDTGSDLNTGDVTLNVPDSVTDTEGNPVRASDLDDDNNVSVTVATVSINSDTGVSNPANVYQGENVAVLGNGTNTNVEVEGDDSNYAFSGSTGANSEVFVFNTTNREIDQYNFSIGQGSPNAAIEVRDLGFNMTIDDQNVTTEDSIEGTITANAGNRPIEVSLLDSDGDEVEEIGATLSGQGEYNFEFDLNDVDTGDYTVEARDNNSGVTDSSSTINVAEAGEGQANFENSIITDARGDVVGMNITMSNSDYATVTIGSEDVGFVSNVTVEDGNDDGVVRLYFNTWAAQNGETDDASDVYSVESDDDEITSSSIGTGVESLLDNGEYDLEVRSGQDASVSSQNVATLVLEQRETRSLNTWTAPSGESFSDKEELYEAAQNNNLTQAQDIAFGDRVVQQVNASGLEGVLEAQDSDEVGSQFYGATQFNYSVEQTEAGANREPFQLALNNSNSNVIADSQNDTYYITYNPSQVTAYVDENEDGQFNASEDTVVNDRLDDEEALTGNFTVLEDGLADEEQSVESDYQFSTAEYNMDEPVNVTATSNQTIEGTTTLAPGTELQLRVRSSDDTSPSFLKTSTVYVTENRTFSGTFDFSEQSANDTFTVTVSSNHPEADNLEVDGNVVEGGAEQNQTETGTAGTETETTVTETTTAGGQTTTAATTTAGGETTTAEGGNGGGGETGTGTPGFGIAVAVVALLAAALLAVRRD</sequence>
<evidence type="ECO:0000313" key="19">
    <source>
        <dbReference type="Proteomes" id="UP000199289"/>
    </source>
</evidence>
<evidence type="ECO:0000313" key="18">
    <source>
        <dbReference type="EMBL" id="SDQ16701.1"/>
    </source>
</evidence>
<keyword evidence="9" id="KW-0732">Signal</keyword>
<feature type="domain" description="DUF7827" evidence="16">
    <location>
        <begin position="455"/>
        <end position="571"/>
    </location>
</feature>
<evidence type="ECO:0000256" key="7">
    <source>
        <dbReference type="ARBA" id="ARBA00022601"/>
    </source>
</evidence>
<keyword evidence="8 14" id="KW-0812">Transmembrane</keyword>
<keyword evidence="7" id="KW-0701">S-layer</keyword>
<organism evidence="18 19">
    <name type="scientific">Halopelagius longus</name>
    <dbReference type="NCBI Taxonomy" id="1236180"/>
    <lineage>
        <taxon>Archaea</taxon>
        <taxon>Methanobacteriati</taxon>
        <taxon>Methanobacteriota</taxon>
        <taxon>Stenosarchaea group</taxon>
        <taxon>Halobacteria</taxon>
        <taxon>Halobacteriales</taxon>
        <taxon>Haloferacaceae</taxon>
    </lineage>
</organism>
<proteinExistence type="inferred from homology"/>
<dbReference type="EMBL" id="FNKQ01000001">
    <property type="protein sequence ID" value="SDQ16701.1"/>
    <property type="molecule type" value="Genomic_DNA"/>
</dbReference>
<keyword evidence="12" id="KW-0325">Glycoprotein</keyword>
<evidence type="ECO:0000256" key="13">
    <source>
        <dbReference type="SAM" id="MobiDB-lite"/>
    </source>
</evidence>
<feature type="region of interest" description="Disordered" evidence="13">
    <location>
        <begin position="863"/>
        <end position="917"/>
    </location>
</feature>
<evidence type="ECO:0000313" key="17">
    <source>
        <dbReference type="EMBL" id="RDI72588.1"/>
    </source>
</evidence>
<dbReference type="GO" id="GO:0030115">
    <property type="term" value="C:S-layer"/>
    <property type="evidence" value="ECO:0007669"/>
    <property type="project" value="UniProtKB-SubCell"/>
</dbReference>
<gene>
    <name evidence="17" type="ORF">DWB78_13145</name>
    <name evidence="18" type="ORF">SAMN05216278_0745</name>
</gene>
<comment type="similarity">
    <text evidence="3">Belongs to the halobacterial S-layer protein family.</text>
</comment>
<dbReference type="NCBIfam" id="TIGR04207">
    <property type="entry name" value="halo_sig_pep"/>
    <property type="match status" value="1"/>
</dbReference>
<dbReference type="Pfam" id="PF25162">
    <property type="entry name" value="DUF7827"/>
    <property type="match status" value="1"/>
</dbReference>
<feature type="domain" description="PGF-CTERM archaeal protein-sorting signal" evidence="15">
    <location>
        <begin position="920"/>
        <end position="942"/>
    </location>
</feature>
<protein>
    <submittedName>
        <fullName evidence="18">PGF-CTERM protein/surface glycoprotein</fullName>
    </submittedName>
    <submittedName>
        <fullName evidence="17">PGF-CTERM sorting domain-containing protein</fullName>
    </submittedName>
</protein>
<feature type="compositionally biased region" description="Gly residues" evidence="13">
    <location>
        <begin position="908"/>
        <end position="917"/>
    </location>
</feature>
<evidence type="ECO:0000256" key="12">
    <source>
        <dbReference type="ARBA" id="ARBA00023180"/>
    </source>
</evidence>
<comment type="subcellular location">
    <subcellularLocation>
        <location evidence="1">Cell membrane</location>
    </subcellularLocation>
    <subcellularLocation>
        <location evidence="2">Secreted</location>
        <location evidence="2">Cell wall</location>
        <location evidence="2">S-layer</location>
    </subcellularLocation>
</comment>
<dbReference type="InterPro" id="IPR057149">
    <property type="entry name" value="DUF7827"/>
</dbReference>
<reference evidence="19" key="1">
    <citation type="submission" date="2016-10" db="EMBL/GenBank/DDBJ databases">
        <authorList>
            <person name="Varghese N."/>
            <person name="Submissions S."/>
        </authorList>
    </citation>
    <scope>NUCLEOTIDE SEQUENCE [LARGE SCALE GENOMIC DNA]</scope>
    <source>
        <strain evidence="19">CGMCC 1.12397</strain>
    </source>
</reference>
<dbReference type="InterPro" id="IPR026371">
    <property type="entry name" value="PGF_CTERM"/>
</dbReference>
<evidence type="ECO:0000256" key="6">
    <source>
        <dbReference type="ARBA" id="ARBA00022525"/>
    </source>
</evidence>
<dbReference type="Pfam" id="PF18204">
    <property type="entry name" value="PGF-CTERM"/>
    <property type="match status" value="1"/>
</dbReference>
<feature type="region of interest" description="Disordered" evidence="13">
    <location>
        <begin position="166"/>
        <end position="187"/>
    </location>
</feature>
<evidence type="ECO:0000259" key="16">
    <source>
        <dbReference type="Pfam" id="PF25162"/>
    </source>
</evidence>
<dbReference type="GO" id="GO:0005886">
    <property type="term" value="C:plasma membrane"/>
    <property type="evidence" value="ECO:0007669"/>
    <property type="project" value="UniProtKB-SubCell"/>
</dbReference>
<evidence type="ECO:0000256" key="9">
    <source>
        <dbReference type="ARBA" id="ARBA00022729"/>
    </source>
</evidence>
<evidence type="ECO:0000256" key="4">
    <source>
        <dbReference type="ARBA" id="ARBA00022475"/>
    </source>
</evidence>
<dbReference type="AlphaFoldDB" id="A0A1H0YP30"/>
<evidence type="ECO:0000256" key="5">
    <source>
        <dbReference type="ARBA" id="ARBA00022512"/>
    </source>
</evidence>
<keyword evidence="10 14" id="KW-1133">Transmembrane helix</keyword>
<keyword evidence="5" id="KW-0134">Cell wall</keyword>
<feature type="compositionally biased region" description="Low complexity" evidence="13">
    <location>
        <begin position="868"/>
        <end position="907"/>
    </location>
</feature>
<feature type="transmembrane region" description="Helical" evidence="14">
    <location>
        <begin position="922"/>
        <end position="940"/>
    </location>
</feature>
<evidence type="ECO:0000256" key="11">
    <source>
        <dbReference type="ARBA" id="ARBA00023136"/>
    </source>
</evidence>
<feature type="compositionally biased region" description="Polar residues" evidence="13">
    <location>
        <begin position="166"/>
        <end position="175"/>
    </location>
</feature>
<reference evidence="17 20" key="3">
    <citation type="submission" date="2018-07" db="EMBL/GenBank/DDBJ databases">
        <title>Genome sequence of extremly halophilic archaeon Halopelagius longus strain BC12-B1.</title>
        <authorList>
            <person name="Zhang X."/>
        </authorList>
    </citation>
    <scope>NUCLEOTIDE SEQUENCE [LARGE SCALE GENOMIC DNA]</scope>
    <source>
        <strain evidence="17 20">BC12-B1</strain>
    </source>
</reference>
<keyword evidence="11 14" id="KW-0472">Membrane</keyword>
<accession>A0A1H0YP30</accession>
<dbReference type="NCBIfam" id="TIGR04126">
    <property type="entry name" value="PGF_CTERM"/>
    <property type="match status" value="1"/>
</dbReference>
<name>A0A1H0YP30_9EURY</name>
<keyword evidence="4" id="KW-1003">Cell membrane</keyword>
<evidence type="ECO:0000256" key="10">
    <source>
        <dbReference type="ARBA" id="ARBA00022989"/>
    </source>
</evidence>
<evidence type="ECO:0000256" key="3">
    <source>
        <dbReference type="ARBA" id="ARBA00009327"/>
    </source>
</evidence>
<keyword evidence="6" id="KW-0964">Secreted</keyword>
<evidence type="ECO:0000256" key="8">
    <source>
        <dbReference type="ARBA" id="ARBA00022692"/>
    </source>
</evidence>
<evidence type="ECO:0000256" key="14">
    <source>
        <dbReference type="SAM" id="Phobius"/>
    </source>
</evidence>
<keyword evidence="20" id="KW-1185">Reference proteome</keyword>
<dbReference type="NCBIfam" id="NF045517">
    <property type="entry name" value="halo_surf_dom"/>
    <property type="match status" value="1"/>
</dbReference>
<evidence type="ECO:0000256" key="1">
    <source>
        <dbReference type="ARBA" id="ARBA00004236"/>
    </source>
</evidence>
<reference evidence="18" key="2">
    <citation type="submission" date="2016-10" db="EMBL/GenBank/DDBJ databases">
        <authorList>
            <person name="de Groot N.N."/>
        </authorList>
    </citation>
    <scope>NUCLEOTIDE SEQUENCE [LARGE SCALE GENOMIC DNA]</scope>
    <source>
        <strain evidence="18">CGMCC 1.12397</strain>
    </source>
</reference>
<evidence type="ECO:0000259" key="15">
    <source>
        <dbReference type="Pfam" id="PF18204"/>
    </source>
</evidence>
<dbReference type="InterPro" id="IPR026452">
    <property type="entry name" value="Surf_glycop_sig_pep"/>
</dbReference>
<evidence type="ECO:0000313" key="20">
    <source>
        <dbReference type="Proteomes" id="UP000255421"/>
    </source>
</evidence>
<dbReference type="Proteomes" id="UP000255421">
    <property type="component" value="Unassembled WGS sequence"/>
</dbReference>